<evidence type="ECO:0008006" key="3">
    <source>
        <dbReference type="Google" id="ProtNLM"/>
    </source>
</evidence>
<accession>U4LT45</accession>
<dbReference type="AlphaFoldDB" id="U4LT45"/>
<dbReference type="EMBL" id="HF935890">
    <property type="protein sequence ID" value="CCX32615.1"/>
    <property type="molecule type" value="Genomic_DNA"/>
</dbReference>
<sequence>MGMAQIADHIVAKGNVKFGSQAAIKAVINQSQGLATKFLTDRDKKDFQNWFIERYRILMDLGAIITTSAGNWGDTSDISSTELVPQAWAGEKMLLIVVGNAGPDEKRTGNSQPGEQVTVYAAGTDIYCAKGSVDSGIFRGGTGTSQASAITAGLSAYFLGLPYDLVDPTNNKNPFDSLVGVKLQNKMIEVLKELAAERQTGSEKQVHNGYHRDRKCPNPLHKTLQDCKTSVRKCVKALIGKQGPKKRSADDVVVSKDSVKEINNFCDAINNKSMSPKQEEST</sequence>
<gene>
    <name evidence="1" type="ORF">PCON_13455</name>
</gene>
<evidence type="ECO:0000313" key="2">
    <source>
        <dbReference type="Proteomes" id="UP000018144"/>
    </source>
</evidence>
<dbReference type="SUPFAM" id="SSF52743">
    <property type="entry name" value="Subtilisin-like"/>
    <property type="match status" value="1"/>
</dbReference>
<dbReference type="Proteomes" id="UP000018144">
    <property type="component" value="Unassembled WGS sequence"/>
</dbReference>
<organism evidence="1 2">
    <name type="scientific">Pyronema omphalodes (strain CBS 100304)</name>
    <name type="common">Pyronema confluens</name>
    <dbReference type="NCBI Taxonomy" id="1076935"/>
    <lineage>
        <taxon>Eukaryota</taxon>
        <taxon>Fungi</taxon>
        <taxon>Dikarya</taxon>
        <taxon>Ascomycota</taxon>
        <taxon>Pezizomycotina</taxon>
        <taxon>Pezizomycetes</taxon>
        <taxon>Pezizales</taxon>
        <taxon>Pyronemataceae</taxon>
        <taxon>Pyronema</taxon>
    </lineage>
</organism>
<dbReference type="GO" id="GO:0006508">
    <property type="term" value="P:proteolysis"/>
    <property type="evidence" value="ECO:0007669"/>
    <property type="project" value="InterPro"/>
</dbReference>
<dbReference type="OrthoDB" id="1896086at2759"/>
<dbReference type="GO" id="GO:0004252">
    <property type="term" value="F:serine-type endopeptidase activity"/>
    <property type="evidence" value="ECO:0007669"/>
    <property type="project" value="InterPro"/>
</dbReference>
<protein>
    <recommendedName>
        <fullName evidence="3">Peptidase S8/S53 domain-containing protein</fullName>
    </recommendedName>
</protein>
<reference evidence="1 2" key="1">
    <citation type="journal article" date="2013" name="PLoS Genet.">
        <title>The genome and development-dependent transcriptomes of Pyronema confluens: a window into fungal evolution.</title>
        <authorList>
            <person name="Traeger S."/>
            <person name="Altegoer F."/>
            <person name="Freitag M."/>
            <person name="Gabaldon T."/>
            <person name="Kempken F."/>
            <person name="Kumar A."/>
            <person name="Marcet-Houben M."/>
            <person name="Poggeler S."/>
            <person name="Stajich J.E."/>
            <person name="Nowrousian M."/>
        </authorList>
    </citation>
    <scope>NUCLEOTIDE SEQUENCE [LARGE SCALE GENOMIC DNA]</scope>
    <source>
        <strain evidence="2">CBS 100304</strain>
        <tissue evidence="1">Vegetative mycelium</tissue>
    </source>
</reference>
<evidence type="ECO:0000313" key="1">
    <source>
        <dbReference type="EMBL" id="CCX32615.1"/>
    </source>
</evidence>
<dbReference type="Gene3D" id="3.40.50.200">
    <property type="entry name" value="Peptidase S8/S53 domain"/>
    <property type="match status" value="1"/>
</dbReference>
<keyword evidence="2" id="KW-1185">Reference proteome</keyword>
<dbReference type="InterPro" id="IPR036852">
    <property type="entry name" value="Peptidase_S8/S53_dom_sf"/>
</dbReference>
<proteinExistence type="predicted"/>
<name>U4LT45_PYROM</name>